<proteinExistence type="predicted"/>
<dbReference type="EMBL" id="JAHLQT010026502">
    <property type="protein sequence ID" value="KAG7163090.1"/>
    <property type="molecule type" value="Genomic_DNA"/>
</dbReference>
<comment type="caution">
    <text evidence="3">The sequence shown here is derived from an EMBL/GenBank/DDBJ whole genome shotgun (WGS) entry which is preliminary data.</text>
</comment>
<evidence type="ECO:0000313" key="3">
    <source>
        <dbReference type="EMBL" id="KAG7163090.1"/>
    </source>
</evidence>
<accession>A0A8J5JX38</accession>
<dbReference type="Proteomes" id="UP000747542">
    <property type="component" value="Unassembled WGS sequence"/>
</dbReference>
<protein>
    <submittedName>
        <fullName evidence="3">Uncharacterized protein</fullName>
    </submittedName>
</protein>
<keyword evidence="2" id="KW-0812">Transmembrane</keyword>
<keyword evidence="4" id="KW-1185">Reference proteome</keyword>
<gene>
    <name evidence="3" type="ORF">Hamer_G002162</name>
</gene>
<evidence type="ECO:0000256" key="1">
    <source>
        <dbReference type="SAM" id="MobiDB-lite"/>
    </source>
</evidence>
<feature type="region of interest" description="Disordered" evidence="1">
    <location>
        <begin position="1"/>
        <end position="20"/>
    </location>
</feature>
<reference evidence="3" key="1">
    <citation type="journal article" date="2021" name="Sci. Adv.">
        <title>The American lobster genome reveals insights on longevity, neural, and immune adaptations.</title>
        <authorList>
            <person name="Polinski J.M."/>
            <person name="Zimin A.V."/>
            <person name="Clark K.F."/>
            <person name="Kohn A.B."/>
            <person name="Sadowski N."/>
            <person name="Timp W."/>
            <person name="Ptitsyn A."/>
            <person name="Khanna P."/>
            <person name="Romanova D.Y."/>
            <person name="Williams P."/>
            <person name="Greenwood S.J."/>
            <person name="Moroz L.L."/>
            <person name="Walt D.R."/>
            <person name="Bodnar A.G."/>
        </authorList>
    </citation>
    <scope>NUCLEOTIDE SEQUENCE</scope>
    <source>
        <strain evidence="3">GMGI-L3</strain>
    </source>
</reference>
<sequence length="211" mass="23424">MVLNSAVENTEWKKDSDASSNCPNQYCAVFEASRPGFTPVRHPWSQSSCTAECLSSPLRANSLTKSRMMYEGSSERSLKDRDQFTSRNLSTTNIQPPPRSLLAPTVCVVTLMVSMMVLVWAMTKHVLQMYSDTPITTTTMGPQYSLNSNPLLETHSMNSKDPLDALHDMQTVSSRMRWPAVVLHSTLATLALVSALLVWSFARTDPLPGPR</sequence>
<feature type="transmembrane region" description="Helical" evidence="2">
    <location>
        <begin position="101"/>
        <end position="121"/>
    </location>
</feature>
<organism evidence="3 4">
    <name type="scientific">Homarus americanus</name>
    <name type="common">American lobster</name>
    <dbReference type="NCBI Taxonomy" id="6706"/>
    <lineage>
        <taxon>Eukaryota</taxon>
        <taxon>Metazoa</taxon>
        <taxon>Ecdysozoa</taxon>
        <taxon>Arthropoda</taxon>
        <taxon>Crustacea</taxon>
        <taxon>Multicrustacea</taxon>
        <taxon>Malacostraca</taxon>
        <taxon>Eumalacostraca</taxon>
        <taxon>Eucarida</taxon>
        <taxon>Decapoda</taxon>
        <taxon>Pleocyemata</taxon>
        <taxon>Astacidea</taxon>
        <taxon>Nephropoidea</taxon>
        <taxon>Nephropidae</taxon>
        <taxon>Homarus</taxon>
    </lineage>
</organism>
<dbReference type="AlphaFoldDB" id="A0A8J5JX38"/>
<evidence type="ECO:0000256" key="2">
    <source>
        <dbReference type="SAM" id="Phobius"/>
    </source>
</evidence>
<feature type="transmembrane region" description="Helical" evidence="2">
    <location>
        <begin position="178"/>
        <end position="202"/>
    </location>
</feature>
<keyword evidence="2" id="KW-0472">Membrane</keyword>
<keyword evidence="2" id="KW-1133">Transmembrane helix</keyword>
<name>A0A8J5JX38_HOMAM</name>
<evidence type="ECO:0000313" key="4">
    <source>
        <dbReference type="Proteomes" id="UP000747542"/>
    </source>
</evidence>